<dbReference type="Gene3D" id="1.10.357.10">
    <property type="entry name" value="Tetracycline Repressor, domain 2"/>
    <property type="match status" value="1"/>
</dbReference>
<name>A0AAW7ZAK5_9FIRM</name>
<protein>
    <submittedName>
        <fullName evidence="4">TetR/AcrR family transcriptional regulator</fullName>
    </submittedName>
</protein>
<dbReference type="PROSITE" id="PS01081">
    <property type="entry name" value="HTH_TETR_1"/>
    <property type="match status" value="1"/>
</dbReference>
<keyword evidence="5" id="KW-1185">Reference proteome</keyword>
<dbReference type="Pfam" id="PF00440">
    <property type="entry name" value="TetR_N"/>
    <property type="match status" value="1"/>
</dbReference>
<keyword evidence="1 2" id="KW-0238">DNA-binding</keyword>
<dbReference type="RefSeq" id="WP_304541835.1">
    <property type="nucleotide sequence ID" value="NZ_JARPTC010000007.1"/>
</dbReference>
<dbReference type="GO" id="GO:0003677">
    <property type="term" value="F:DNA binding"/>
    <property type="evidence" value="ECO:0007669"/>
    <property type="project" value="UniProtKB-UniRule"/>
</dbReference>
<dbReference type="PANTHER" id="PTHR43479:SF11">
    <property type="entry name" value="ACREF_ENVCD OPERON REPRESSOR-RELATED"/>
    <property type="match status" value="1"/>
</dbReference>
<reference evidence="4" key="1">
    <citation type="journal article" date="2023" name="J. Hazard. Mater.">
        <title>Anaerobic biodegradation of pyrene and benzo[a]pyrene by a new sulfate-reducing Desulforamulus aquiferis strain DSA.</title>
        <authorList>
            <person name="Zhang Z."/>
            <person name="Sun J."/>
            <person name="Gong X."/>
            <person name="Wang C."/>
            <person name="Wang H."/>
        </authorList>
    </citation>
    <scope>NUCLEOTIDE SEQUENCE</scope>
    <source>
        <strain evidence="4">DSA</strain>
    </source>
</reference>
<proteinExistence type="predicted"/>
<dbReference type="AlphaFoldDB" id="A0AAW7ZAK5"/>
<evidence type="ECO:0000313" key="4">
    <source>
        <dbReference type="EMBL" id="MDO7786743.1"/>
    </source>
</evidence>
<accession>A0AAW7ZAK5</accession>
<organism evidence="4 5">
    <name type="scientific">Desulforamulus aquiferis</name>
    <dbReference type="NCBI Taxonomy" id="1397668"/>
    <lineage>
        <taxon>Bacteria</taxon>
        <taxon>Bacillati</taxon>
        <taxon>Bacillota</taxon>
        <taxon>Clostridia</taxon>
        <taxon>Eubacteriales</taxon>
        <taxon>Peptococcaceae</taxon>
        <taxon>Desulforamulus</taxon>
    </lineage>
</organism>
<evidence type="ECO:0000313" key="5">
    <source>
        <dbReference type="Proteomes" id="UP001172911"/>
    </source>
</evidence>
<sequence>MNKEKISKRTAKADETKRKIYESADQLFKKHGFDNVSVDSIVEKAGVSKGCFYVYFDSKNALITTLIADFVDTIDLDYKSYLESFPPGTMASDILFSFVEKMVNTIACTLGYDLIKMLYEAQISRTVNTEAVMGYNRKLYQVFSSIISQGIKQGDFRTDISVDTITKHCIMAMRGLTYEWCIRYPYFDLNDQSLQHFEILLNGIKKQKAPA</sequence>
<feature type="DNA-binding region" description="H-T-H motif" evidence="2">
    <location>
        <begin position="37"/>
        <end position="56"/>
    </location>
</feature>
<evidence type="ECO:0000256" key="1">
    <source>
        <dbReference type="ARBA" id="ARBA00023125"/>
    </source>
</evidence>
<feature type="domain" description="HTH tetR-type" evidence="3">
    <location>
        <begin position="14"/>
        <end position="74"/>
    </location>
</feature>
<dbReference type="SUPFAM" id="SSF46689">
    <property type="entry name" value="Homeodomain-like"/>
    <property type="match status" value="1"/>
</dbReference>
<dbReference type="InterPro" id="IPR023772">
    <property type="entry name" value="DNA-bd_HTH_TetR-type_CS"/>
</dbReference>
<dbReference type="PANTHER" id="PTHR43479">
    <property type="entry name" value="ACREF/ENVCD OPERON REPRESSOR-RELATED"/>
    <property type="match status" value="1"/>
</dbReference>
<evidence type="ECO:0000259" key="3">
    <source>
        <dbReference type="PROSITE" id="PS50977"/>
    </source>
</evidence>
<dbReference type="SUPFAM" id="SSF48498">
    <property type="entry name" value="Tetracyclin repressor-like, C-terminal domain"/>
    <property type="match status" value="1"/>
</dbReference>
<gene>
    <name evidence="4" type="ORF">P6N53_05845</name>
</gene>
<comment type="caution">
    <text evidence="4">The sequence shown here is derived from an EMBL/GenBank/DDBJ whole genome shotgun (WGS) entry which is preliminary data.</text>
</comment>
<evidence type="ECO:0000256" key="2">
    <source>
        <dbReference type="PROSITE-ProRule" id="PRU00335"/>
    </source>
</evidence>
<dbReference type="PROSITE" id="PS50977">
    <property type="entry name" value="HTH_TETR_2"/>
    <property type="match status" value="1"/>
</dbReference>
<dbReference type="InterPro" id="IPR009057">
    <property type="entry name" value="Homeodomain-like_sf"/>
</dbReference>
<dbReference type="InterPro" id="IPR050624">
    <property type="entry name" value="HTH-type_Tx_Regulator"/>
</dbReference>
<dbReference type="PRINTS" id="PR00455">
    <property type="entry name" value="HTHTETR"/>
</dbReference>
<dbReference type="EMBL" id="JARPTC010000007">
    <property type="protein sequence ID" value="MDO7786743.1"/>
    <property type="molecule type" value="Genomic_DNA"/>
</dbReference>
<dbReference type="Proteomes" id="UP001172911">
    <property type="component" value="Unassembled WGS sequence"/>
</dbReference>
<reference evidence="4" key="2">
    <citation type="submission" date="2023-03" db="EMBL/GenBank/DDBJ databases">
        <authorList>
            <person name="Zhang Z."/>
        </authorList>
    </citation>
    <scope>NUCLEOTIDE SEQUENCE</scope>
    <source>
        <strain evidence="4">DSA</strain>
    </source>
</reference>
<dbReference type="InterPro" id="IPR036271">
    <property type="entry name" value="Tet_transcr_reg_TetR-rel_C_sf"/>
</dbReference>
<dbReference type="InterPro" id="IPR001647">
    <property type="entry name" value="HTH_TetR"/>
</dbReference>